<feature type="region of interest" description="Disordered" evidence="1">
    <location>
        <begin position="206"/>
        <end position="272"/>
    </location>
</feature>
<keyword evidence="3" id="KW-1185">Reference proteome</keyword>
<dbReference type="Gene3D" id="1.20.1260.20">
    <property type="entry name" value="PPE superfamily"/>
    <property type="match status" value="1"/>
</dbReference>
<feature type="region of interest" description="Disordered" evidence="1">
    <location>
        <begin position="381"/>
        <end position="406"/>
    </location>
</feature>
<evidence type="ECO:0000313" key="2">
    <source>
        <dbReference type="EMBL" id="GAB89145.1"/>
    </source>
</evidence>
<feature type="compositionally biased region" description="Gly residues" evidence="1">
    <location>
        <begin position="212"/>
        <end position="235"/>
    </location>
</feature>
<feature type="compositionally biased region" description="Low complexity" evidence="1">
    <location>
        <begin position="253"/>
        <end position="272"/>
    </location>
</feature>
<dbReference type="eggNOG" id="ENOG5032D4B">
    <property type="taxonomic scope" value="Bacteria"/>
</dbReference>
<dbReference type="EMBL" id="BAHC01000052">
    <property type="protein sequence ID" value="GAB89145.1"/>
    <property type="molecule type" value="Genomic_DNA"/>
</dbReference>
<dbReference type="RefSeq" id="WP_006331061.1">
    <property type="nucleotide sequence ID" value="NZ_BAHC01000052.1"/>
</dbReference>
<proteinExistence type="predicted"/>
<accession>K6VQF6</accession>
<gene>
    <name evidence="2" type="ORF">GORHZ_052_00130</name>
</gene>
<comment type="caution">
    <text evidence="2">The sequence shown here is derived from an EMBL/GenBank/DDBJ whole genome shotgun (WGS) entry which is preliminary data.</text>
</comment>
<organism evidence="2 3">
    <name type="scientific">Gordonia rhizosphera NBRC 16068</name>
    <dbReference type="NCBI Taxonomy" id="1108045"/>
    <lineage>
        <taxon>Bacteria</taxon>
        <taxon>Bacillati</taxon>
        <taxon>Actinomycetota</taxon>
        <taxon>Actinomycetes</taxon>
        <taxon>Mycobacteriales</taxon>
        <taxon>Gordoniaceae</taxon>
        <taxon>Gordonia</taxon>
    </lineage>
</organism>
<dbReference type="STRING" id="1108045.GORHZ_052_00130"/>
<sequence>MCLGHEYENPFAKFDPEDPSTLGSAPQLKRDRAPQSTGENDMPAISTEPWSNRGFYSEYSQIADPLHTMNEGLVHTVAQNWSTIAATLQVQHGAFSDAIARVTHWKGEGSEAAQQAMATYAVALVDLHEQTRFMSEVMQNAANVINVSKNSIPTTSEVNSRLADAGATYAQRDSAKQQLLDWAAKQMETVYDKGVRQVATAAPMFGAPTSRGGSGMPSVSGGGGGGITGGGGGGVSMPSGGAATLPSLMKQSTTPTTPEVATPGATTTAPAGLTSGLQQAAGLGSSAANQAQSAVDKLKSLGNGPLTTPAGLHALDALKKGMPGGIAGLLKGGGGGGGAGKGGASLGKLGGALRGLSELEKAALTRGAKAVADLERSALSAARGASPTAAGPMGGGGGRGAGGEDKEHKANKFLRTTANGEELVGAPPAVTAAVIKEA</sequence>
<reference evidence="2 3" key="1">
    <citation type="submission" date="2012-08" db="EMBL/GenBank/DDBJ databases">
        <title>Whole genome shotgun sequence of Gordonia rhizosphera NBRC 16068.</title>
        <authorList>
            <person name="Takarada H."/>
            <person name="Isaki S."/>
            <person name="Hosoyama A."/>
            <person name="Tsuchikane K."/>
            <person name="Katsumata H."/>
            <person name="Baba S."/>
            <person name="Ohji S."/>
            <person name="Yamazaki S."/>
            <person name="Fujita N."/>
        </authorList>
    </citation>
    <scope>NUCLEOTIDE SEQUENCE [LARGE SCALE GENOMIC DNA]</scope>
    <source>
        <strain evidence="2 3">NBRC 16068</strain>
    </source>
</reference>
<feature type="region of interest" description="Disordered" evidence="1">
    <location>
        <begin position="1"/>
        <end position="49"/>
    </location>
</feature>
<evidence type="ECO:0008006" key="4">
    <source>
        <dbReference type="Google" id="ProtNLM"/>
    </source>
</evidence>
<name>K6VQF6_9ACTN</name>
<feature type="compositionally biased region" description="Gly residues" evidence="1">
    <location>
        <begin position="392"/>
        <end position="401"/>
    </location>
</feature>
<dbReference type="Proteomes" id="UP000008363">
    <property type="component" value="Unassembled WGS sequence"/>
</dbReference>
<dbReference type="AlphaFoldDB" id="K6VQF6"/>
<evidence type="ECO:0000256" key="1">
    <source>
        <dbReference type="SAM" id="MobiDB-lite"/>
    </source>
</evidence>
<evidence type="ECO:0000313" key="3">
    <source>
        <dbReference type="Proteomes" id="UP000008363"/>
    </source>
</evidence>
<dbReference type="InterPro" id="IPR038332">
    <property type="entry name" value="PPE_sf"/>
</dbReference>
<dbReference type="OrthoDB" id="4533212at2"/>
<protein>
    <recommendedName>
        <fullName evidence="4">PPE family domain-containing protein</fullName>
    </recommendedName>
</protein>